<protein>
    <recommendedName>
        <fullName evidence="4">Cyanovirin-N domain-containing protein</fullName>
    </recommendedName>
</protein>
<reference evidence="2 3" key="1">
    <citation type="journal article" date="2024" name="Environ. Microbiol.">
        <title>Novel evolutionary insights on the interactions of the Holosporales (Alphaproteobacteria) with eukaryotic hosts from comparative genomics.</title>
        <authorList>
            <person name="Giovannini M."/>
            <person name="Petroni G."/>
            <person name="Castelli M."/>
        </authorList>
    </citation>
    <scope>NUCLEOTIDE SEQUENCE [LARGE SCALE GENOMIC DNA]</scope>
    <source>
        <strain evidence="2 3">US_Bl 15I1</strain>
    </source>
</reference>
<name>A0ABZ2C7B8_9PROT</name>
<evidence type="ECO:0000313" key="2">
    <source>
        <dbReference type="EMBL" id="WVX67438.1"/>
    </source>
</evidence>
<feature type="chain" id="PRO_5046802897" description="Cyanovirin-N domain-containing protein" evidence="1">
    <location>
        <begin position="23"/>
        <end position="105"/>
    </location>
</feature>
<proteinExistence type="predicted"/>
<sequence length="105" mass="11497">MHTFARFLTLGSLVFGAVALQATNPNPVPINNKSFLITCKNCNIRSDSFLNCECKRKNQQNADSSLNLSNFHTPAGSVSDLWKALSLQVQNCDGILTITESCPHN</sequence>
<dbReference type="Proteomes" id="UP001330434">
    <property type="component" value="Chromosome"/>
</dbReference>
<evidence type="ECO:0008006" key="4">
    <source>
        <dbReference type="Google" id="ProtNLM"/>
    </source>
</evidence>
<accession>A0ABZ2C7B8</accession>
<feature type="signal peptide" evidence="1">
    <location>
        <begin position="1"/>
        <end position="22"/>
    </location>
</feature>
<evidence type="ECO:0000256" key="1">
    <source>
        <dbReference type="SAM" id="SignalP"/>
    </source>
</evidence>
<keyword evidence="1" id="KW-0732">Signal</keyword>
<dbReference type="Gene3D" id="2.30.60.10">
    <property type="entry name" value="Cyanovirin-N"/>
    <property type="match status" value="1"/>
</dbReference>
<dbReference type="EMBL" id="CP133270">
    <property type="protein sequence ID" value="WVX67438.1"/>
    <property type="molecule type" value="Genomic_DNA"/>
</dbReference>
<dbReference type="SUPFAM" id="SSF51322">
    <property type="entry name" value="Cyanovirin-N"/>
    <property type="match status" value="1"/>
</dbReference>
<evidence type="ECO:0000313" key="3">
    <source>
        <dbReference type="Proteomes" id="UP001330434"/>
    </source>
</evidence>
<dbReference type="InterPro" id="IPR036673">
    <property type="entry name" value="Cyanovirin-N_sf"/>
</dbReference>
<gene>
    <name evidence="2" type="ORF">Bealeia1_01644</name>
</gene>
<organism evidence="2 3">
    <name type="scientific">Candidatus Bealeia paramacronuclearis</name>
    <dbReference type="NCBI Taxonomy" id="1921001"/>
    <lineage>
        <taxon>Bacteria</taxon>
        <taxon>Pseudomonadati</taxon>
        <taxon>Pseudomonadota</taxon>
        <taxon>Alphaproteobacteria</taxon>
        <taxon>Holosporales</taxon>
        <taxon>Holosporaceae</taxon>
        <taxon>Candidatus Bealeia</taxon>
    </lineage>
</organism>
<keyword evidence="3" id="KW-1185">Reference proteome</keyword>